<evidence type="ECO:0000256" key="4">
    <source>
        <dbReference type="ARBA" id="ARBA00023159"/>
    </source>
</evidence>
<sequence length="82" mass="9567">MDLMQARHGGVPFQSHDKTPLSHLLEIAVHKTYHDLITTTDLMARKPEVERKIDIVMFASRTRQLFIRILAVVKWARLLTIF</sequence>
<evidence type="ECO:0000256" key="5">
    <source>
        <dbReference type="ARBA" id="ARBA00023163"/>
    </source>
</evidence>
<dbReference type="EMBL" id="CAJOBC010113047">
    <property type="protein sequence ID" value="CAF4538302.1"/>
    <property type="molecule type" value="Genomic_DNA"/>
</dbReference>
<evidence type="ECO:0000259" key="8">
    <source>
        <dbReference type="Pfam" id="PF08638"/>
    </source>
</evidence>
<evidence type="ECO:0000256" key="2">
    <source>
        <dbReference type="ARBA" id="ARBA00007813"/>
    </source>
</evidence>
<name>A0A816DGT4_9BILA</name>
<evidence type="ECO:0000313" key="10">
    <source>
        <dbReference type="EMBL" id="CAF4538302.1"/>
    </source>
</evidence>
<accession>A0A816DGT4</accession>
<keyword evidence="5 7" id="KW-0804">Transcription</keyword>
<dbReference type="OrthoDB" id="205099at2759"/>
<comment type="caution">
    <text evidence="9">The sequence shown here is derived from an EMBL/GenBank/DDBJ whole genome shotgun (WGS) entry which is preliminary data.</text>
</comment>
<comment type="subunit">
    <text evidence="7">Component of the Mediator complex.</text>
</comment>
<dbReference type="GO" id="GO:0003712">
    <property type="term" value="F:transcription coregulator activity"/>
    <property type="evidence" value="ECO:0007669"/>
    <property type="project" value="UniProtKB-UniRule"/>
</dbReference>
<keyword evidence="4 7" id="KW-0010">Activator</keyword>
<keyword evidence="11" id="KW-1185">Reference proteome</keyword>
<evidence type="ECO:0000256" key="6">
    <source>
        <dbReference type="ARBA" id="ARBA00023242"/>
    </source>
</evidence>
<evidence type="ECO:0000256" key="1">
    <source>
        <dbReference type="ARBA" id="ARBA00004123"/>
    </source>
</evidence>
<dbReference type="InterPro" id="IPR055122">
    <property type="entry name" value="Med14_N"/>
</dbReference>
<protein>
    <recommendedName>
        <fullName evidence="7">Mediator of RNA polymerase II transcription subunit 14</fullName>
    </recommendedName>
    <alternativeName>
        <fullName evidence="7">Mediator complex subunit 14</fullName>
    </alternativeName>
</protein>
<organism evidence="9 11">
    <name type="scientific">Didymodactylos carnosus</name>
    <dbReference type="NCBI Taxonomy" id="1234261"/>
    <lineage>
        <taxon>Eukaryota</taxon>
        <taxon>Metazoa</taxon>
        <taxon>Spiralia</taxon>
        <taxon>Gnathifera</taxon>
        <taxon>Rotifera</taxon>
        <taxon>Eurotatoria</taxon>
        <taxon>Bdelloidea</taxon>
        <taxon>Philodinida</taxon>
        <taxon>Philodinidae</taxon>
        <taxon>Didymodactylos</taxon>
    </lineage>
</organism>
<gene>
    <name evidence="9" type="ORF">GPM918_LOCUS44571</name>
    <name evidence="10" type="ORF">SRO942_LOCUS46483</name>
</gene>
<dbReference type="GO" id="GO:0006357">
    <property type="term" value="P:regulation of transcription by RNA polymerase II"/>
    <property type="evidence" value="ECO:0007669"/>
    <property type="project" value="InterPro"/>
</dbReference>
<evidence type="ECO:0000256" key="7">
    <source>
        <dbReference type="RuleBase" id="RU365082"/>
    </source>
</evidence>
<dbReference type="PANTHER" id="PTHR12809">
    <property type="entry name" value="MEDIATOR COMPLEX SUBUNIT"/>
    <property type="match status" value="1"/>
</dbReference>
<dbReference type="Proteomes" id="UP000663829">
    <property type="component" value="Unassembled WGS sequence"/>
</dbReference>
<keyword evidence="3 7" id="KW-0805">Transcription regulation</keyword>
<feature type="domain" description="Mediator complex subunit MED14 N-terminal" evidence="8">
    <location>
        <begin position="19"/>
        <end position="77"/>
    </location>
</feature>
<dbReference type="PANTHER" id="PTHR12809:SF2">
    <property type="entry name" value="MEDIATOR OF RNA POLYMERASE II TRANSCRIPTION SUBUNIT 14"/>
    <property type="match status" value="1"/>
</dbReference>
<comment type="function">
    <text evidence="7">Component of the Mediator complex, a coactivator involved in the regulated transcription of nearly all RNA polymerase II-dependent genes. Mediator functions as a bridge to convey information from gene-specific regulatory proteins to the basal RNA polymerase II transcription machinery. Mediator is recruited to promoters by direct interactions with regulatory proteins and serves as a scaffold for the assembly of a functional preinitiation complex with RNA polymerase II and the general transcription factors.</text>
</comment>
<proteinExistence type="inferred from homology"/>
<keyword evidence="6 7" id="KW-0539">Nucleus</keyword>
<comment type="similarity">
    <text evidence="2 7">Belongs to the Mediator complex subunit 14 family.</text>
</comment>
<dbReference type="Proteomes" id="UP000681722">
    <property type="component" value="Unassembled WGS sequence"/>
</dbReference>
<evidence type="ECO:0000256" key="3">
    <source>
        <dbReference type="ARBA" id="ARBA00023015"/>
    </source>
</evidence>
<reference evidence="9" key="1">
    <citation type="submission" date="2021-02" db="EMBL/GenBank/DDBJ databases">
        <authorList>
            <person name="Nowell W R."/>
        </authorList>
    </citation>
    <scope>NUCLEOTIDE SEQUENCE</scope>
</reference>
<dbReference type="InterPro" id="IPR013947">
    <property type="entry name" value="Mediator_Med14"/>
</dbReference>
<dbReference type="EMBL" id="CAJNOQ010044877">
    <property type="protein sequence ID" value="CAF1634605.1"/>
    <property type="molecule type" value="Genomic_DNA"/>
</dbReference>
<dbReference type="AlphaFoldDB" id="A0A816DGT4"/>
<comment type="subcellular location">
    <subcellularLocation>
        <location evidence="1 7">Nucleus</location>
    </subcellularLocation>
</comment>
<dbReference type="Pfam" id="PF08638">
    <property type="entry name" value="Med14"/>
    <property type="match status" value="1"/>
</dbReference>
<evidence type="ECO:0000313" key="9">
    <source>
        <dbReference type="EMBL" id="CAF1634605.1"/>
    </source>
</evidence>
<dbReference type="GO" id="GO:0016592">
    <property type="term" value="C:mediator complex"/>
    <property type="evidence" value="ECO:0007669"/>
    <property type="project" value="UniProtKB-UniRule"/>
</dbReference>
<dbReference type="GO" id="GO:0070847">
    <property type="term" value="C:core mediator complex"/>
    <property type="evidence" value="ECO:0007669"/>
    <property type="project" value="TreeGrafter"/>
</dbReference>
<evidence type="ECO:0000313" key="11">
    <source>
        <dbReference type="Proteomes" id="UP000663829"/>
    </source>
</evidence>